<comment type="caution">
    <text evidence="1">The sequence shown here is derived from an EMBL/GenBank/DDBJ whole genome shotgun (WGS) entry which is preliminary data.</text>
</comment>
<organism evidence="1 2">
    <name type="scientific">Mesotoga infera</name>
    <dbReference type="NCBI Taxonomy" id="1236046"/>
    <lineage>
        <taxon>Bacteria</taxon>
        <taxon>Thermotogati</taxon>
        <taxon>Thermotogota</taxon>
        <taxon>Thermotogae</taxon>
        <taxon>Kosmotogales</taxon>
        <taxon>Kosmotogaceae</taxon>
        <taxon>Mesotoga</taxon>
    </lineage>
</organism>
<evidence type="ECO:0008006" key="3">
    <source>
        <dbReference type="Google" id="ProtNLM"/>
    </source>
</evidence>
<dbReference type="Pfam" id="PF08843">
    <property type="entry name" value="AbiEii"/>
    <property type="match status" value="1"/>
</dbReference>
<reference evidence="1 2" key="1">
    <citation type="journal article" date="2018" name="Nat. Biotechnol.">
        <title>A standardized bacterial taxonomy based on genome phylogeny substantially revises the tree of life.</title>
        <authorList>
            <person name="Parks D.H."/>
            <person name="Chuvochina M."/>
            <person name="Waite D.W."/>
            <person name="Rinke C."/>
            <person name="Skarshewski A."/>
            <person name="Chaumeil P.A."/>
            <person name="Hugenholtz P."/>
        </authorList>
    </citation>
    <scope>NUCLEOTIDE SEQUENCE [LARGE SCALE GENOMIC DNA]</scope>
    <source>
        <strain evidence="1">UBA9905</strain>
    </source>
</reference>
<accession>A0A3D3TJN5</accession>
<proteinExistence type="predicted"/>
<dbReference type="InterPro" id="IPR014942">
    <property type="entry name" value="AbiEii"/>
</dbReference>
<sequence length="52" mass="6001">MLQKVSILLSFLDRASRNEYLPSRFALKGGTAINLFFLRIPRLSVDIDIDYL</sequence>
<evidence type="ECO:0000313" key="2">
    <source>
        <dbReference type="Proteomes" id="UP000264215"/>
    </source>
</evidence>
<dbReference type="Proteomes" id="UP000264215">
    <property type="component" value="Unassembled WGS sequence"/>
</dbReference>
<dbReference type="AlphaFoldDB" id="A0A3D3TJN5"/>
<dbReference type="Gene3D" id="3.10.450.620">
    <property type="entry name" value="JHP933, nucleotidyltransferase-like core domain"/>
    <property type="match status" value="1"/>
</dbReference>
<dbReference type="EMBL" id="DQBS01000051">
    <property type="protein sequence ID" value="HCO69360.1"/>
    <property type="molecule type" value="Genomic_DNA"/>
</dbReference>
<gene>
    <name evidence="1" type="ORF">DIT26_02040</name>
</gene>
<name>A0A3D3TJN5_9BACT</name>
<evidence type="ECO:0000313" key="1">
    <source>
        <dbReference type="EMBL" id="HCO69360.1"/>
    </source>
</evidence>
<protein>
    <recommendedName>
        <fullName evidence="3">Nucleotidyl transferase AbiEii/AbiGii toxin family protein</fullName>
    </recommendedName>
</protein>